<sequence length="67" mass="7664">MAFFLLKIVFGQFRVRVGDRNRKLQISGAWANKVEKASLTDACIQSEVGQLSLYVKTMRILNKPKHL</sequence>
<protein>
    <submittedName>
        <fullName evidence="1">Uncharacterized protein</fullName>
    </submittedName>
</protein>
<name>A0ABR4RZ41_VIBMT</name>
<reference evidence="1 2" key="1">
    <citation type="submission" date="2014-04" db="EMBL/GenBank/DDBJ databases">
        <title>Vibrio metecus sp. nov., a close relative of Vibrio cholerae isolated from coastal brackish ponds and clinical specimens.</title>
        <authorList>
            <person name="Kirchberger P.C."/>
            <person name="Turnsek M."/>
            <person name="Hunt D.E."/>
            <person name="Haley B.J."/>
            <person name="Colwell R."/>
            <person name="Polz M.F."/>
            <person name="Tarr C.L."/>
            <person name="Boucher Y."/>
        </authorList>
    </citation>
    <scope>NUCLEOTIDE SEQUENCE [LARGE SCALE GENOMIC DNA]</scope>
    <source>
        <strain evidence="2">PPCK-2014</strain>
    </source>
</reference>
<evidence type="ECO:0000313" key="2">
    <source>
        <dbReference type="Proteomes" id="UP000027331"/>
    </source>
</evidence>
<evidence type="ECO:0000313" key="1">
    <source>
        <dbReference type="EMBL" id="KDO14560.1"/>
    </source>
</evidence>
<accession>A0ABR4RZ41</accession>
<comment type="caution">
    <text evidence="1">The sequence shown here is derived from an EMBL/GenBank/DDBJ whole genome shotgun (WGS) entry which is preliminary data.</text>
</comment>
<dbReference type="EMBL" id="JJMN01000046">
    <property type="protein sequence ID" value="KDO14560.1"/>
    <property type="molecule type" value="Genomic_DNA"/>
</dbReference>
<organism evidence="1 2">
    <name type="scientific">Vibrio metoecus</name>
    <dbReference type="NCBI Taxonomy" id="1481663"/>
    <lineage>
        <taxon>Bacteria</taxon>
        <taxon>Pseudomonadati</taxon>
        <taxon>Pseudomonadota</taxon>
        <taxon>Gammaproteobacteria</taxon>
        <taxon>Vibrionales</taxon>
        <taxon>Vibrionaceae</taxon>
        <taxon>Vibrio</taxon>
    </lineage>
</organism>
<proteinExistence type="predicted"/>
<gene>
    <name evidence="1" type="ORF">DP83_02540</name>
</gene>
<keyword evidence="2" id="KW-1185">Reference proteome</keyword>
<dbReference type="Proteomes" id="UP000027331">
    <property type="component" value="Unassembled WGS sequence"/>
</dbReference>